<feature type="domain" description="RNase III" evidence="1">
    <location>
        <begin position="1"/>
        <end position="134"/>
    </location>
</feature>
<sequence length="148" mass="15563">MADARIDAALAIVAVPLDRRLVWEALQAAGAVNDFIHGRLLPEGNKFLAGVGDRVLSLVITETARQDGVTIGETNIRLQNLAKNERLATLCDSTGLTRLVKLSNAAVYAGAGVGTRTKSATIEAVIGAAYLHAGIDCAVQVMRNLTVI</sequence>
<name>A0AAJ0DPL2_9PEZI</name>
<dbReference type="SUPFAM" id="SSF69065">
    <property type="entry name" value="RNase III domain-like"/>
    <property type="match status" value="1"/>
</dbReference>
<protein>
    <recommendedName>
        <fullName evidence="1">RNase III domain-containing protein</fullName>
    </recommendedName>
</protein>
<comment type="caution">
    <text evidence="2">The sequence shown here is derived from an EMBL/GenBank/DDBJ whole genome shotgun (WGS) entry which is preliminary data.</text>
</comment>
<proteinExistence type="predicted"/>
<organism evidence="2 3">
    <name type="scientific">Extremus antarcticus</name>
    <dbReference type="NCBI Taxonomy" id="702011"/>
    <lineage>
        <taxon>Eukaryota</taxon>
        <taxon>Fungi</taxon>
        <taxon>Dikarya</taxon>
        <taxon>Ascomycota</taxon>
        <taxon>Pezizomycotina</taxon>
        <taxon>Dothideomycetes</taxon>
        <taxon>Dothideomycetidae</taxon>
        <taxon>Mycosphaerellales</taxon>
        <taxon>Extremaceae</taxon>
        <taxon>Extremus</taxon>
    </lineage>
</organism>
<reference evidence="2" key="1">
    <citation type="submission" date="2023-04" db="EMBL/GenBank/DDBJ databases">
        <title>Black Yeasts Isolated from many extreme environments.</title>
        <authorList>
            <person name="Coleine C."/>
            <person name="Stajich J.E."/>
            <person name="Selbmann L."/>
        </authorList>
    </citation>
    <scope>NUCLEOTIDE SEQUENCE</scope>
    <source>
        <strain evidence="2">CCFEE 5312</strain>
    </source>
</reference>
<dbReference type="Gene3D" id="1.10.1520.10">
    <property type="entry name" value="Ribonuclease III domain"/>
    <property type="match status" value="1"/>
</dbReference>
<evidence type="ECO:0000313" key="2">
    <source>
        <dbReference type="EMBL" id="KAK3053824.1"/>
    </source>
</evidence>
<dbReference type="AlphaFoldDB" id="A0AAJ0DPL2"/>
<accession>A0AAJ0DPL2</accession>
<gene>
    <name evidence="2" type="ORF">LTR09_005104</name>
</gene>
<dbReference type="InterPro" id="IPR036389">
    <property type="entry name" value="RNase_III_sf"/>
</dbReference>
<keyword evidence="3" id="KW-1185">Reference proteome</keyword>
<dbReference type="GO" id="GO:0006396">
    <property type="term" value="P:RNA processing"/>
    <property type="evidence" value="ECO:0007669"/>
    <property type="project" value="InterPro"/>
</dbReference>
<evidence type="ECO:0000259" key="1">
    <source>
        <dbReference type="PROSITE" id="PS50142"/>
    </source>
</evidence>
<dbReference type="Proteomes" id="UP001271007">
    <property type="component" value="Unassembled WGS sequence"/>
</dbReference>
<dbReference type="Pfam" id="PF14622">
    <property type="entry name" value="Ribonucleas_3_3"/>
    <property type="match status" value="1"/>
</dbReference>
<dbReference type="InterPro" id="IPR000999">
    <property type="entry name" value="RNase_III_dom"/>
</dbReference>
<dbReference type="PROSITE" id="PS50142">
    <property type="entry name" value="RNASE_3_2"/>
    <property type="match status" value="1"/>
</dbReference>
<evidence type="ECO:0000313" key="3">
    <source>
        <dbReference type="Proteomes" id="UP001271007"/>
    </source>
</evidence>
<dbReference type="GO" id="GO:0004525">
    <property type="term" value="F:ribonuclease III activity"/>
    <property type="evidence" value="ECO:0007669"/>
    <property type="project" value="InterPro"/>
</dbReference>
<dbReference type="EMBL" id="JAWDJX010000014">
    <property type="protein sequence ID" value="KAK3053824.1"/>
    <property type="molecule type" value="Genomic_DNA"/>
</dbReference>